<organism evidence="2 3">
    <name type="scientific">Trichogramma kaykai</name>
    <dbReference type="NCBI Taxonomy" id="54128"/>
    <lineage>
        <taxon>Eukaryota</taxon>
        <taxon>Metazoa</taxon>
        <taxon>Ecdysozoa</taxon>
        <taxon>Arthropoda</taxon>
        <taxon>Hexapoda</taxon>
        <taxon>Insecta</taxon>
        <taxon>Pterygota</taxon>
        <taxon>Neoptera</taxon>
        <taxon>Endopterygota</taxon>
        <taxon>Hymenoptera</taxon>
        <taxon>Apocrita</taxon>
        <taxon>Proctotrupomorpha</taxon>
        <taxon>Chalcidoidea</taxon>
        <taxon>Trichogrammatidae</taxon>
        <taxon>Trichogramma</taxon>
    </lineage>
</organism>
<evidence type="ECO:0000313" key="3">
    <source>
        <dbReference type="Proteomes" id="UP001627154"/>
    </source>
</evidence>
<protein>
    <submittedName>
        <fullName evidence="2">Uncharacterized protein</fullName>
    </submittedName>
</protein>
<reference evidence="2 3" key="1">
    <citation type="journal article" date="2024" name="bioRxiv">
        <title>A reference genome for Trichogramma kaykai: A tiny desert-dwelling parasitoid wasp with competing sex-ratio distorters.</title>
        <authorList>
            <person name="Culotta J."/>
            <person name="Lindsey A.R."/>
        </authorList>
    </citation>
    <scope>NUCLEOTIDE SEQUENCE [LARGE SCALE GENOMIC DNA]</scope>
    <source>
        <strain evidence="2 3">KSX58</strain>
    </source>
</reference>
<name>A0ABD2X6V7_9HYME</name>
<comment type="caution">
    <text evidence="2">The sequence shown here is derived from an EMBL/GenBank/DDBJ whole genome shotgun (WGS) entry which is preliminary data.</text>
</comment>
<evidence type="ECO:0000256" key="1">
    <source>
        <dbReference type="SAM" id="MobiDB-lite"/>
    </source>
</evidence>
<feature type="compositionally biased region" description="Polar residues" evidence="1">
    <location>
        <begin position="28"/>
        <end position="37"/>
    </location>
</feature>
<sequence>MAITNAQPTAEETRPEESTPPRADDPTTDATRSTTVNCEPEQHESIADGGSESDEEDQLSFTRVIKQNQRTLVASALHYSLDGLLAKEDNWTHFIAVDCILHSKICEQLTDMGYLRTDLLTSHELKLGMIIETGLSNGHSLFYIFVREKHTDEYNIDVICNSLSRLELALEKYEITSVRIVKHDNGIKSALWPPIENYLRANLRETRPWEATRA</sequence>
<dbReference type="AlphaFoldDB" id="A0ABD2X6V7"/>
<dbReference type="Proteomes" id="UP001627154">
    <property type="component" value="Unassembled WGS sequence"/>
</dbReference>
<feature type="compositionally biased region" description="Basic and acidic residues" evidence="1">
    <location>
        <begin position="11"/>
        <end position="25"/>
    </location>
</feature>
<proteinExistence type="predicted"/>
<accession>A0ABD2X6V7</accession>
<dbReference type="EMBL" id="JBJJXI010000050">
    <property type="protein sequence ID" value="KAL3400894.1"/>
    <property type="molecule type" value="Genomic_DNA"/>
</dbReference>
<evidence type="ECO:0000313" key="2">
    <source>
        <dbReference type="EMBL" id="KAL3400894.1"/>
    </source>
</evidence>
<keyword evidence="3" id="KW-1185">Reference proteome</keyword>
<feature type="region of interest" description="Disordered" evidence="1">
    <location>
        <begin position="1"/>
        <end position="58"/>
    </location>
</feature>
<gene>
    <name evidence="2" type="ORF">TKK_006024</name>
</gene>